<evidence type="ECO:0000256" key="1">
    <source>
        <dbReference type="SAM" id="MobiDB-lite"/>
    </source>
</evidence>
<evidence type="ECO:0000259" key="3">
    <source>
        <dbReference type="Pfam" id="PF05170"/>
    </source>
</evidence>
<protein>
    <recommendedName>
        <fullName evidence="3">AsmA domain-containing protein</fullName>
    </recommendedName>
</protein>
<feature type="domain" description="AsmA" evidence="3">
    <location>
        <begin position="607"/>
        <end position="708"/>
    </location>
</feature>
<dbReference type="Pfam" id="PF05170">
    <property type="entry name" value="AsmA"/>
    <property type="match status" value="4"/>
</dbReference>
<dbReference type="PANTHER" id="PTHR30441:SF9">
    <property type="entry name" value="ASMA FAMILY PROTEIN YHJG"/>
    <property type="match status" value="1"/>
</dbReference>
<name>A0ABQ3ASB9_9GAMM</name>
<proteinExistence type="predicted"/>
<keyword evidence="2" id="KW-1133">Transmembrane helix</keyword>
<gene>
    <name evidence="4" type="ORF">GCM10007071_10700</name>
</gene>
<feature type="region of interest" description="Disordered" evidence="1">
    <location>
        <begin position="908"/>
        <end position="930"/>
    </location>
</feature>
<feature type="transmembrane region" description="Helical" evidence="2">
    <location>
        <begin position="12"/>
        <end position="32"/>
    </location>
</feature>
<evidence type="ECO:0000313" key="4">
    <source>
        <dbReference type="EMBL" id="GGY65790.1"/>
    </source>
</evidence>
<evidence type="ECO:0000256" key="2">
    <source>
        <dbReference type="SAM" id="Phobius"/>
    </source>
</evidence>
<dbReference type="InterPro" id="IPR052894">
    <property type="entry name" value="AsmA-related"/>
</dbReference>
<feature type="region of interest" description="Disordered" evidence="1">
    <location>
        <begin position="132"/>
        <end position="155"/>
    </location>
</feature>
<feature type="domain" description="AsmA" evidence="3">
    <location>
        <begin position="293"/>
        <end position="392"/>
    </location>
</feature>
<dbReference type="RefSeq" id="WP_189573931.1">
    <property type="nucleotide sequence ID" value="NZ_BMXV01000002.1"/>
</dbReference>
<keyword evidence="2" id="KW-0812">Transmembrane</keyword>
<dbReference type="EMBL" id="BMXV01000002">
    <property type="protein sequence ID" value="GGY65790.1"/>
    <property type="molecule type" value="Genomic_DNA"/>
</dbReference>
<feature type="domain" description="AsmA" evidence="3">
    <location>
        <begin position="3"/>
        <end position="269"/>
    </location>
</feature>
<keyword evidence="5" id="KW-1185">Reference proteome</keyword>
<evidence type="ECO:0000313" key="5">
    <source>
        <dbReference type="Proteomes" id="UP000601597"/>
    </source>
</evidence>
<dbReference type="Proteomes" id="UP000601597">
    <property type="component" value="Unassembled WGS sequence"/>
</dbReference>
<feature type="domain" description="AsmA" evidence="3">
    <location>
        <begin position="857"/>
        <end position="1111"/>
    </location>
</feature>
<comment type="caution">
    <text evidence="4">The sequence shown here is derived from an EMBL/GenBank/DDBJ whole genome shotgun (WGS) entry which is preliminary data.</text>
</comment>
<keyword evidence="2" id="KW-0472">Membrane</keyword>
<dbReference type="InterPro" id="IPR007844">
    <property type="entry name" value="AsmA"/>
</dbReference>
<organism evidence="4 5">
    <name type="scientific">Marinobacter zhanjiangensis</name>
    <dbReference type="NCBI Taxonomy" id="578215"/>
    <lineage>
        <taxon>Bacteria</taxon>
        <taxon>Pseudomonadati</taxon>
        <taxon>Pseudomonadota</taxon>
        <taxon>Gammaproteobacteria</taxon>
        <taxon>Pseudomonadales</taxon>
        <taxon>Marinobacteraceae</taxon>
        <taxon>Marinobacter</taxon>
    </lineage>
</organism>
<sequence length="1236" mass="131084">MPKALLKTLGWVLAGIVALLVVTVVVVTLMPWNFLKAPITERVEAATGRNLEIRGDVYLGLLPRPHIELEQLAFANADWAQAPEMLTIRKLEITPSVTNLISGDLVLDEVDITNPTLYLEDRDQKPGNWLLPAMTSSGQTGETGDKDPDSGGPPVTIRQLNVSEAEIRYLAPGTDTARVLSLPSLQVSRDSISVEAVASPGTGDEGQGLPVELSADYLAGFTDGQWQLSNIQARVNDVEITGQLDLDTGTSPPIVDGELHSPSINVPEFLAAMPTPPEPSDETGISIPVLPAMAGNLRLTVGKMSLQPVTLDNIEANVDLARHRLILENLSFGIAGGRIEATASLTSTPDFITADAQINGRGVDLQELGMDQEAGHILDAEFDLSLDQIAQSPSLKPRVLLNYLAIRKALATYQTTEQLAGPVSDLDFTLKRAGEPPAPVLSVAGRFEGKPLDMTLEGAPFPRLLDGLAAYPLKAHAQSGQLTAWADTRLGAIISPATFTGKLVLKGTDGRDLEQWVGPVLPPLPEYRLSGRVSRDNQRWSVTSLDGTLGDTELAGEVHFTNADPPRVDIDLNAGRIELARFIAGDENPATSTSSAGASDNGSPLAALRAFNGELALQADTLVLTNEMELANLDVAASLRSGNLEITPLTFNIAGGSWDSTLVLDATDRPASGVIRARFDDIALGRLGDTFTAMEERLGKLSGELDLQITEAAPGEQRQDVLLPSIGRLAFEPSALQFTDRPAGTDMTFNLQTRGLGSGEQAFHVDGEGQYDSAPFSLTFRGDPLLDARDPERPYALDLSSDIVGSQIDIRGSILRPLALKGLDLRLELEGPNPQRLTRLLGLPLPELPRYSVSGDLSLKDQRWAFTSLTGEVGNSDIGGQIFFDTDSRPPRLTADLNSRSVDIEDLGGLVGAEPGTSGSTDSAETSGDRYILPDEPLVSDDWRKLTADVHYRGESVRAAGIPLSNVVIDFTLNEGLAVLDPVRFGVGDGHVDFSLDLDTTPAPPEGTLQLEAKAVNLSEALREWSIAEGTVGTVGGQGKFWVTGASVADLLGSADGGLVMLMTGGRLNALMVELAGLDVAEAFLSWLTVRDPIPIDCAYMDLQAREGLIRLDTLAVDTTDTTFTGTGTVSMDTERLDLVIHAHPKDMSPLSAGTPLQLGGTLNNIAPGLNEGSLALRAGTSVALAALASPVVALLPLLDVGSGNEVPYCDGLVSRAGEAIDSEEDGSNETGNGEI</sequence>
<reference evidence="5" key="1">
    <citation type="journal article" date="2019" name="Int. J. Syst. Evol. Microbiol.">
        <title>The Global Catalogue of Microorganisms (GCM) 10K type strain sequencing project: providing services to taxonomists for standard genome sequencing and annotation.</title>
        <authorList>
            <consortium name="The Broad Institute Genomics Platform"/>
            <consortium name="The Broad Institute Genome Sequencing Center for Infectious Disease"/>
            <person name="Wu L."/>
            <person name="Ma J."/>
        </authorList>
    </citation>
    <scope>NUCLEOTIDE SEQUENCE [LARGE SCALE GENOMIC DNA]</scope>
    <source>
        <strain evidence="5">KCTC 22280</strain>
    </source>
</reference>
<dbReference type="PANTHER" id="PTHR30441">
    <property type="entry name" value="DUF748 DOMAIN-CONTAINING PROTEIN"/>
    <property type="match status" value="1"/>
</dbReference>
<feature type="compositionally biased region" description="Polar residues" evidence="1">
    <location>
        <begin position="917"/>
        <end position="926"/>
    </location>
</feature>
<accession>A0ABQ3ASB9</accession>